<reference evidence="3" key="1">
    <citation type="journal article" date="2019" name="Int. J. Syst. Evol. Microbiol.">
        <title>The Global Catalogue of Microorganisms (GCM) 10K type strain sequencing project: providing services to taxonomists for standard genome sequencing and annotation.</title>
        <authorList>
            <consortium name="The Broad Institute Genomics Platform"/>
            <consortium name="The Broad Institute Genome Sequencing Center for Infectious Disease"/>
            <person name="Wu L."/>
            <person name="Ma J."/>
        </authorList>
    </citation>
    <scope>NUCLEOTIDE SEQUENCE [LARGE SCALE GENOMIC DNA]</scope>
    <source>
        <strain evidence="3">KACC 11299</strain>
    </source>
</reference>
<dbReference type="RefSeq" id="WP_381447540.1">
    <property type="nucleotide sequence ID" value="NZ_JBHSNP010000029.1"/>
</dbReference>
<comment type="caution">
    <text evidence="2">The sequence shown here is derived from an EMBL/GenBank/DDBJ whole genome shotgun (WGS) entry which is preliminary data.</text>
</comment>
<gene>
    <name evidence="2" type="ORF">ACFPTP_17645</name>
</gene>
<proteinExistence type="predicted"/>
<keyword evidence="1" id="KW-0732">Signal</keyword>
<dbReference type="Proteomes" id="UP001596071">
    <property type="component" value="Unassembled WGS sequence"/>
</dbReference>
<name>A0ABW0U1A4_9BACL</name>
<feature type="chain" id="PRO_5046360445" evidence="1">
    <location>
        <begin position="26"/>
        <end position="236"/>
    </location>
</feature>
<evidence type="ECO:0000256" key="1">
    <source>
        <dbReference type="SAM" id="SignalP"/>
    </source>
</evidence>
<protein>
    <submittedName>
        <fullName evidence="2">Uncharacterized protein</fullName>
    </submittedName>
</protein>
<evidence type="ECO:0000313" key="3">
    <source>
        <dbReference type="Proteomes" id="UP001596071"/>
    </source>
</evidence>
<feature type="signal peptide" evidence="1">
    <location>
        <begin position="1"/>
        <end position="25"/>
    </location>
</feature>
<evidence type="ECO:0000313" key="2">
    <source>
        <dbReference type="EMBL" id="MFC5605066.1"/>
    </source>
</evidence>
<organism evidence="2 3">
    <name type="scientific">Sporosarcina koreensis</name>
    <dbReference type="NCBI Taxonomy" id="334735"/>
    <lineage>
        <taxon>Bacteria</taxon>
        <taxon>Bacillati</taxon>
        <taxon>Bacillota</taxon>
        <taxon>Bacilli</taxon>
        <taxon>Bacillales</taxon>
        <taxon>Caryophanaceae</taxon>
        <taxon>Sporosarcina</taxon>
    </lineage>
</organism>
<dbReference type="EMBL" id="JBHSNP010000029">
    <property type="protein sequence ID" value="MFC5605066.1"/>
    <property type="molecule type" value="Genomic_DNA"/>
</dbReference>
<keyword evidence="3" id="KW-1185">Reference proteome</keyword>
<accession>A0ABW0U1A4</accession>
<sequence>MKKWSMLIFISILLVVSGCRPSAFGGQVVIDWVDFIHIDGKEYDGIHSGVLADESFVGDKVGTVKFKVADNVKNTSYKIRDGDAAFHEKGTEIFQIKDHPHLIAVKNDRAINGYRVYFSRDNDIEYHWNFKDMPIEKVERIEIYQTDPPAGNIMISKLTKDEDVNSFLQLLVNSEENPNFQPNRGNADPIFYEMIFYTDEPIAYKYYMQFDGETYFWSPWDTSIISNEIQMFIDRN</sequence>
<dbReference type="PROSITE" id="PS51257">
    <property type="entry name" value="PROKAR_LIPOPROTEIN"/>
    <property type="match status" value="1"/>
</dbReference>